<dbReference type="CDD" id="cd00167">
    <property type="entry name" value="SANT"/>
    <property type="match status" value="1"/>
</dbReference>
<protein>
    <recommendedName>
        <fullName evidence="4">ELM2 domain-containing protein</fullName>
    </recommendedName>
</protein>
<accession>A0AAE1ILT3</accession>
<sequence>MVQKRPFDDADEMLEVSFKHPKQAGPSNQLVSFSESVFPENSSQIPEKSESGCRQVNTEGDKKLASDISVEHPRGAGDIETSFPGSIYISSWAPSTSEDVRSDMPVHFSLYPEYFSPERPGRTLTRNDDIYFLLLEHPPCKPVPIGADHQADVPAWDVPGSTSGLDSSSSSSSAVVGKSEERLMGTCIIPMPNMESSTCDSRVGRGRTDCSCEDRGSVWCVRQHIVEAREELAKTIEQERLTDLGLRDMGEQVAEKWNVEDEQLFHEVVYNNPASLGKNFWNTFPIVFPSRTKKEIVSYYFNVFMLRKRAEQNRNDHLSVDSDNDEWQGGDENEIATLEEDEDSVAGSPVYQDDPGLGNCYENDLQDYDEYAQDETCDTNGVVDFTERDSNDDLKYDPEEMSRSSSSLQHIQPQDKNICQETCDEEVLDESCTSSDPGVSSQEIKGKSENYDLRSNNLGGVDNGFSPGYFTESCDAKTWDSGFMAWAKDKIDFLPTCSMIEEVFGDGLRQEMRRG</sequence>
<evidence type="ECO:0000313" key="3">
    <source>
        <dbReference type="Proteomes" id="UP001293593"/>
    </source>
</evidence>
<dbReference type="Proteomes" id="UP001293593">
    <property type="component" value="Unassembled WGS sequence"/>
</dbReference>
<dbReference type="AlphaFoldDB" id="A0AAE1ILT3"/>
<reference evidence="2" key="1">
    <citation type="submission" date="2023-10" db="EMBL/GenBank/DDBJ databases">
        <title>Chromosome-level genome of the transformable northern wattle, Acacia crassicarpa.</title>
        <authorList>
            <person name="Massaro I."/>
            <person name="Sinha N.R."/>
            <person name="Poethig S."/>
            <person name="Leichty A.R."/>
        </authorList>
    </citation>
    <scope>NUCLEOTIDE SEQUENCE</scope>
    <source>
        <strain evidence="2">Acra3RX</strain>
        <tissue evidence="2">Leaf</tissue>
    </source>
</reference>
<comment type="caution">
    <text evidence="2">The sequence shown here is derived from an EMBL/GenBank/DDBJ whole genome shotgun (WGS) entry which is preliminary data.</text>
</comment>
<dbReference type="EMBL" id="JAWXYG010000023">
    <property type="protein sequence ID" value="KAK4252498.1"/>
    <property type="molecule type" value="Genomic_DNA"/>
</dbReference>
<name>A0AAE1ILT3_9FABA</name>
<keyword evidence="3" id="KW-1185">Reference proteome</keyword>
<dbReference type="PANTHER" id="PTHR46872:SF10">
    <property type="entry name" value="MYB-LIKE DOMAIN-CONTAINING PROTEIN"/>
    <property type="match status" value="1"/>
</dbReference>
<gene>
    <name evidence="2" type="ORF">QN277_014491</name>
</gene>
<evidence type="ECO:0000313" key="2">
    <source>
        <dbReference type="EMBL" id="KAK4252498.1"/>
    </source>
</evidence>
<feature type="compositionally biased region" description="Polar residues" evidence="1">
    <location>
        <begin position="403"/>
        <end position="415"/>
    </location>
</feature>
<feature type="region of interest" description="Disordered" evidence="1">
    <location>
        <begin position="157"/>
        <end position="176"/>
    </location>
</feature>
<feature type="compositionally biased region" description="Basic and acidic residues" evidence="1">
    <location>
        <begin position="385"/>
        <end position="402"/>
    </location>
</feature>
<proteinExistence type="predicted"/>
<dbReference type="InterPro" id="IPR001005">
    <property type="entry name" value="SANT/Myb"/>
</dbReference>
<feature type="compositionally biased region" description="Low complexity" evidence="1">
    <location>
        <begin position="158"/>
        <end position="176"/>
    </location>
</feature>
<evidence type="ECO:0000256" key="1">
    <source>
        <dbReference type="SAM" id="MobiDB-lite"/>
    </source>
</evidence>
<evidence type="ECO:0008006" key="4">
    <source>
        <dbReference type="Google" id="ProtNLM"/>
    </source>
</evidence>
<dbReference type="PANTHER" id="PTHR46872">
    <property type="entry name" value="DNA BINDING PROTEIN"/>
    <property type="match status" value="1"/>
</dbReference>
<organism evidence="2 3">
    <name type="scientific">Acacia crassicarpa</name>
    <name type="common">northern wattle</name>
    <dbReference type="NCBI Taxonomy" id="499986"/>
    <lineage>
        <taxon>Eukaryota</taxon>
        <taxon>Viridiplantae</taxon>
        <taxon>Streptophyta</taxon>
        <taxon>Embryophyta</taxon>
        <taxon>Tracheophyta</taxon>
        <taxon>Spermatophyta</taxon>
        <taxon>Magnoliopsida</taxon>
        <taxon>eudicotyledons</taxon>
        <taxon>Gunneridae</taxon>
        <taxon>Pentapetalae</taxon>
        <taxon>rosids</taxon>
        <taxon>fabids</taxon>
        <taxon>Fabales</taxon>
        <taxon>Fabaceae</taxon>
        <taxon>Caesalpinioideae</taxon>
        <taxon>mimosoid clade</taxon>
        <taxon>Acacieae</taxon>
        <taxon>Acacia</taxon>
    </lineage>
</organism>
<feature type="region of interest" description="Disordered" evidence="1">
    <location>
        <begin position="377"/>
        <end position="415"/>
    </location>
</feature>